<dbReference type="Proteomes" id="UP001143474">
    <property type="component" value="Unassembled WGS sequence"/>
</dbReference>
<feature type="transmembrane region" description="Helical" evidence="1">
    <location>
        <begin position="6"/>
        <end position="25"/>
    </location>
</feature>
<evidence type="ECO:0000313" key="3">
    <source>
        <dbReference type="Proteomes" id="UP001143474"/>
    </source>
</evidence>
<comment type="caution">
    <text evidence="2">The sequence shown here is derived from an EMBL/GenBank/DDBJ whole genome shotgun (WGS) entry which is preliminary data.</text>
</comment>
<name>A0A9W6HZL2_9ACTN</name>
<keyword evidence="1" id="KW-1133">Transmembrane helix</keyword>
<dbReference type="AlphaFoldDB" id="A0A9W6HZL2"/>
<evidence type="ECO:0000256" key="1">
    <source>
        <dbReference type="SAM" id="Phobius"/>
    </source>
</evidence>
<keyword evidence="1" id="KW-0812">Transmembrane</keyword>
<feature type="transmembrane region" description="Helical" evidence="1">
    <location>
        <begin position="32"/>
        <end position="49"/>
    </location>
</feature>
<feature type="transmembrane region" description="Helical" evidence="1">
    <location>
        <begin position="55"/>
        <end position="76"/>
    </location>
</feature>
<sequence length="83" mass="8491">MAEIVGAAVVLVVAMGLTAGLAVLSSGRGPRSAMTVLLDFLLAAGLLRLSQAQTWAAIAVAALTMVIRKVVVAGFLRGTRSNR</sequence>
<protein>
    <recommendedName>
        <fullName evidence="4">DUF1622 domain-containing protein</fullName>
    </recommendedName>
</protein>
<keyword evidence="3" id="KW-1185">Reference proteome</keyword>
<gene>
    <name evidence="2" type="ORF">GCM10017600_16890</name>
</gene>
<accession>A0A9W6HZL2</accession>
<dbReference type="EMBL" id="BSEV01000002">
    <property type="protein sequence ID" value="GLK08284.1"/>
    <property type="molecule type" value="Genomic_DNA"/>
</dbReference>
<proteinExistence type="predicted"/>
<dbReference type="RefSeq" id="WP_271216789.1">
    <property type="nucleotide sequence ID" value="NZ_BAAAVD010000044.1"/>
</dbReference>
<evidence type="ECO:0000313" key="2">
    <source>
        <dbReference type="EMBL" id="GLK08284.1"/>
    </source>
</evidence>
<evidence type="ECO:0008006" key="4">
    <source>
        <dbReference type="Google" id="ProtNLM"/>
    </source>
</evidence>
<organism evidence="2 3">
    <name type="scientific">Streptosporangium carneum</name>
    <dbReference type="NCBI Taxonomy" id="47481"/>
    <lineage>
        <taxon>Bacteria</taxon>
        <taxon>Bacillati</taxon>
        <taxon>Actinomycetota</taxon>
        <taxon>Actinomycetes</taxon>
        <taxon>Streptosporangiales</taxon>
        <taxon>Streptosporangiaceae</taxon>
        <taxon>Streptosporangium</taxon>
    </lineage>
</organism>
<keyword evidence="1" id="KW-0472">Membrane</keyword>
<reference evidence="2" key="2">
    <citation type="submission" date="2023-01" db="EMBL/GenBank/DDBJ databases">
        <authorList>
            <person name="Sun Q."/>
            <person name="Evtushenko L."/>
        </authorList>
    </citation>
    <scope>NUCLEOTIDE SEQUENCE</scope>
    <source>
        <strain evidence="2">VKM Ac-2007</strain>
    </source>
</reference>
<reference evidence="2" key="1">
    <citation type="journal article" date="2014" name="Int. J. Syst. Evol. Microbiol.">
        <title>Complete genome sequence of Corynebacterium casei LMG S-19264T (=DSM 44701T), isolated from a smear-ripened cheese.</title>
        <authorList>
            <consortium name="US DOE Joint Genome Institute (JGI-PGF)"/>
            <person name="Walter F."/>
            <person name="Albersmeier A."/>
            <person name="Kalinowski J."/>
            <person name="Ruckert C."/>
        </authorList>
    </citation>
    <scope>NUCLEOTIDE SEQUENCE</scope>
    <source>
        <strain evidence="2">VKM Ac-2007</strain>
    </source>
</reference>